<reference evidence="1 2" key="1">
    <citation type="submission" date="2013-08" db="EMBL/GenBank/DDBJ databases">
        <title>An opportunistic ruminal bacterium that causes liver abscesses in cattle.</title>
        <authorList>
            <person name="Benahmed F.H."/>
            <person name="Rasmussen M."/>
            <person name="Harbottle H."/>
            <person name="Soppet D."/>
            <person name="Nagaraja T.G."/>
            <person name="Davidson M."/>
        </authorList>
    </citation>
    <scope>NUCLEOTIDE SEQUENCE [LARGE SCALE GENOMIC DNA]</scope>
    <source>
        <strain evidence="1 2">B35</strain>
    </source>
</reference>
<proteinExistence type="predicted"/>
<dbReference type="Gene3D" id="3.40.50.300">
    <property type="entry name" value="P-loop containing nucleotide triphosphate hydrolases"/>
    <property type="match status" value="1"/>
</dbReference>
<dbReference type="AlphaFoldDB" id="A0A0B4EKL4"/>
<name>A0A0B4EKL4_9FUSO</name>
<evidence type="ECO:0000313" key="1">
    <source>
        <dbReference type="EMBL" id="KID50056.1"/>
    </source>
</evidence>
<dbReference type="Proteomes" id="UP000031184">
    <property type="component" value="Unassembled WGS sequence"/>
</dbReference>
<organism evidence="1 2">
    <name type="scientific">Fusobacterium necrophorum subsp. funduliforme B35</name>
    <dbReference type="NCBI Taxonomy" id="1226633"/>
    <lineage>
        <taxon>Bacteria</taxon>
        <taxon>Fusobacteriati</taxon>
        <taxon>Fusobacteriota</taxon>
        <taxon>Fusobacteriia</taxon>
        <taxon>Fusobacteriales</taxon>
        <taxon>Fusobacteriaceae</taxon>
        <taxon>Fusobacterium</taxon>
    </lineage>
</organism>
<evidence type="ECO:0000313" key="2">
    <source>
        <dbReference type="Proteomes" id="UP000031184"/>
    </source>
</evidence>
<protein>
    <recommendedName>
        <fullName evidence="3">Thymidylate kinase-like domain-containing protein</fullName>
    </recommendedName>
</protein>
<comment type="caution">
    <text evidence="1">The sequence shown here is derived from an EMBL/GenBank/DDBJ whole genome shotgun (WGS) entry which is preliminary data.</text>
</comment>
<accession>A0A0B4EKL4</accession>
<dbReference type="InterPro" id="IPR027417">
    <property type="entry name" value="P-loop_NTPase"/>
</dbReference>
<evidence type="ECO:0008006" key="3">
    <source>
        <dbReference type="Google" id="ProtNLM"/>
    </source>
</evidence>
<gene>
    <name evidence="1" type="ORF">C095_01235</name>
</gene>
<sequence>MRERKNKMTGESAKDIHENNQEYLEKSYQNACDMAERYHWIRISCVDGERIKSMEEIQKEIWEKVREV</sequence>
<dbReference type="EMBL" id="AUZI01000008">
    <property type="protein sequence ID" value="KID50056.1"/>
    <property type="molecule type" value="Genomic_DNA"/>
</dbReference>
<dbReference type="PATRIC" id="fig|1226633.4.peg.243"/>